<organism evidence="2 3">
    <name type="scientific">Sporomusa silvacetica DSM 10669</name>
    <dbReference type="NCBI Taxonomy" id="1123289"/>
    <lineage>
        <taxon>Bacteria</taxon>
        <taxon>Bacillati</taxon>
        <taxon>Bacillota</taxon>
        <taxon>Negativicutes</taxon>
        <taxon>Selenomonadales</taxon>
        <taxon>Sporomusaceae</taxon>
        <taxon>Sporomusa</taxon>
    </lineage>
</organism>
<evidence type="ECO:0000313" key="3">
    <source>
        <dbReference type="Proteomes" id="UP000216752"/>
    </source>
</evidence>
<dbReference type="RefSeq" id="WP_094607746.1">
    <property type="nucleotide sequence ID" value="NZ_CP155573.1"/>
</dbReference>
<reference evidence="2" key="1">
    <citation type="submission" date="2024-05" db="EMBL/GenBank/DDBJ databases">
        <title>Isolation and characterization of Sporomusa carbonis sp. nov., a carboxydotrophic hydrogenogen in the genus of Sporomusa isolated from a charcoal burning pile.</title>
        <authorList>
            <person name="Boeer T."/>
            <person name="Rosenbaum F."/>
            <person name="Eysell L."/>
            <person name="Mueller V."/>
            <person name="Daniel R."/>
            <person name="Poehlein A."/>
        </authorList>
    </citation>
    <scope>NUCLEOTIDE SEQUENCE [LARGE SCALE GENOMIC DNA]</scope>
    <source>
        <strain evidence="2">DSM 10669</strain>
    </source>
</reference>
<dbReference type="InterPro" id="IPR048911">
    <property type="entry name" value="Bflower"/>
</dbReference>
<proteinExistence type="predicted"/>
<dbReference type="Proteomes" id="UP000216752">
    <property type="component" value="Chromosome"/>
</dbReference>
<sequence length="117" mass="12925">MEPIYGETGSVEGWLDNGIFYNLSGSAMLFLKNEHIYSFQNGEHKGRFLNGLIRDHAGTVVGFMNKAIGGPMKPLKSLLPLRPLKSLTPLKPITQTPPIKPLDTLSWSKINLSDFIG</sequence>
<gene>
    <name evidence="2" type="ORF">SPSIL_008920</name>
</gene>
<accession>A0ABZ3IHE5</accession>
<evidence type="ECO:0000259" key="1">
    <source>
        <dbReference type="Pfam" id="PF21784"/>
    </source>
</evidence>
<name>A0ABZ3IHE5_9FIRM</name>
<evidence type="ECO:0000313" key="2">
    <source>
        <dbReference type="EMBL" id="XFO64783.1"/>
    </source>
</evidence>
<keyword evidence="3" id="KW-1185">Reference proteome</keyword>
<feature type="domain" description="4-fold beta flower" evidence="1">
    <location>
        <begin position="2"/>
        <end position="116"/>
    </location>
</feature>
<protein>
    <recommendedName>
        <fullName evidence="1">4-fold beta flower domain-containing protein</fullName>
    </recommendedName>
</protein>
<dbReference type="EMBL" id="CP155573">
    <property type="protein sequence ID" value="XFO64783.1"/>
    <property type="molecule type" value="Genomic_DNA"/>
</dbReference>
<dbReference type="Pfam" id="PF21784">
    <property type="entry name" value="Bflower"/>
    <property type="match status" value="1"/>
</dbReference>